<gene>
    <name evidence="1" type="ORF">FSB73_05955</name>
</gene>
<dbReference type="RefSeq" id="WP_146780565.1">
    <property type="nucleotide sequence ID" value="NZ_CP042434.1"/>
</dbReference>
<dbReference type="KEGG" id="agi:FSB73_05955"/>
<proteinExistence type="predicted"/>
<sequence length="320" mass="37264">MSDEKPLKCWAERANGFLELDNYGGEFMSNKEALGKLFKDEVRSEKDICLRLYVLDSLYSTQMKAIFGFKDLSEELYKLPKTRKDLIEKGNEFLDETSNKDHIINKIFNKKYGISKAENRGNQGDISNNDGRNAVSLISKYLYFATGFKFPIYDSLAKQAYKALKKKYFENDEDLTRDIDHDGFEKYFTLINLLNSQKKSGIDDFNKLDNLLWAIGKIQNGSFSYLISRSQFANLKEAFYYKLRQSNDSDLYVLQEKLGIRKHEITPDINNNGIIKKKARFSSQDFDNGIRIMLKKGLIDIQDWNSQLKKFIDFVFELSK</sequence>
<reference evidence="1 2" key="1">
    <citation type="journal article" date="2017" name="Int. J. Syst. Evol. Microbiol.">
        <title>Arachidicoccus ginsenosidivorans sp. nov., with ginsenoside-converting activity isolated from ginseng cultivating soil.</title>
        <authorList>
            <person name="Siddiqi M.Z."/>
            <person name="Aslam Z."/>
            <person name="Im W.T."/>
        </authorList>
    </citation>
    <scope>NUCLEOTIDE SEQUENCE [LARGE SCALE GENOMIC DNA]</scope>
    <source>
        <strain evidence="1 2">Gsoil 809</strain>
    </source>
</reference>
<evidence type="ECO:0000313" key="1">
    <source>
        <dbReference type="EMBL" id="QEC71291.1"/>
    </source>
</evidence>
<dbReference type="EMBL" id="CP042434">
    <property type="protein sequence ID" value="QEC71291.1"/>
    <property type="molecule type" value="Genomic_DNA"/>
</dbReference>
<name>A0A5B8VJT8_9BACT</name>
<keyword evidence="2" id="KW-1185">Reference proteome</keyword>
<protein>
    <submittedName>
        <fullName evidence="1">Uncharacterized protein</fullName>
    </submittedName>
</protein>
<accession>A0A5B8VJT8</accession>
<organism evidence="1 2">
    <name type="scientific">Arachidicoccus ginsenosidivorans</name>
    <dbReference type="NCBI Taxonomy" id="496057"/>
    <lineage>
        <taxon>Bacteria</taxon>
        <taxon>Pseudomonadati</taxon>
        <taxon>Bacteroidota</taxon>
        <taxon>Chitinophagia</taxon>
        <taxon>Chitinophagales</taxon>
        <taxon>Chitinophagaceae</taxon>
        <taxon>Arachidicoccus</taxon>
    </lineage>
</organism>
<evidence type="ECO:0000313" key="2">
    <source>
        <dbReference type="Proteomes" id="UP000321291"/>
    </source>
</evidence>
<dbReference type="AlphaFoldDB" id="A0A5B8VJT8"/>
<dbReference type="OrthoDB" id="1428427at2"/>
<dbReference type="Proteomes" id="UP000321291">
    <property type="component" value="Chromosome"/>
</dbReference>